<protein>
    <submittedName>
        <fullName evidence="3">Secreted protein</fullName>
    </submittedName>
</protein>
<accession>A0A0M3IXN5</accession>
<keyword evidence="1" id="KW-1133">Transmembrane helix</keyword>
<reference evidence="3" key="1">
    <citation type="submission" date="2017-02" db="UniProtKB">
        <authorList>
            <consortium name="WormBaseParasite"/>
        </authorList>
    </citation>
    <scope>IDENTIFICATION</scope>
</reference>
<dbReference type="Proteomes" id="UP000036681">
    <property type="component" value="Unplaced"/>
</dbReference>
<organism evidence="2 3">
    <name type="scientific">Ascaris lumbricoides</name>
    <name type="common">Giant roundworm</name>
    <dbReference type="NCBI Taxonomy" id="6252"/>
    <lineage>
        <taxon>Eukaryota</taxon>
        <taxon>Metazoa</taxon>
        <taxon>Ecdysozoa</taxon>
        <taxon>Nematoda</taxon>
        <taxon>Chromadorea</taxon>
        <taxon>Rhabditida</taxon>
        <taxon>Spirurina</taxon>
        <taxon>Ascaridomorpha</taxon>
        <taxon>Ascaridoidea</taxon>
        <taxon>Ascarididae</taxon>
        <taxon>Ascaris</taxon>
    </lineage>
</organism>
<name>A0A0M3IXN5_ASCLU</name>
<sequence>MHIHIFDIIVIVCIFEFVWSVSRTSYYLILICIHTSEFHSKFVQCLVFQMRTVRFFVKPFFIVVLLPFLGHFEHSKFAIIALHLICRRSWLLKYYTQQTFRGKGSCLWQ</sequence>
<keyword evidence="1" id="KW-0812">Transmembrane</keyword>
<dbReference type="WBParaSite" id="ALUE_0002351301-mRNA-1">
    <property type="protein sequence ID" value="ALUE_0002351301-mRNA-1"/>
    <property type="gene ID" value="ALUE_0002351301"/>
</dbReference>
<keyword evidence="1" id="KW-0472">Membrane</keyword>
<evidence type="ECO:0000313" key="3">
    <source>
        <dbReference type="WBParaSite" id="ALUE_0002351301-mRNA-1"/>
    </source>
</evidence>
<dbReference type="AlphaFoldDB" id="A0A0M3IXN5"/>
<proteinExistence type="predicted"/>
<feature type="transmembrane region" description="Helical" evidence="1">
    <location>
        <begin position="53"/>
        <end position="71"/>
    </location>
</feature>
<evidence type="ECO:0000256" key="1">
    <source>
        <dbReference type="SAM" id="Phobius"/>
    </source>
</evidence>
<evidence type="ECO:0000313" key="2">
    <source>
        <dbReference type="Proteomes" id="UP000036681"/>
    </source>
</evidence>
<keyword evidence="2" id="KW-1185">Reference proteome</keyword>
<feature type="transmembrane region" description="Helical" evidence="1">
    <location>
        <begin position="6"/>
        <end position="33"/>
    </location>
</feature>